<sequence>MEPCLTMLDEAERQNSKLVGDLKALNLQKVFLEEQVAEVAKVKEKLEGDLKSAEKNFESLRKDRDGEITRLQLREKELEFEVGRLKGLVADEKARADRSRSSISDLEKECIDLAEDAKGAVAATETALKAQLAILLPDFDSSQIGFFQDIVDGKVVDLPVDRPS</sequence>
<name>A0ABU6YN90_9FABA</name>
<feature type="coiled-coil region" evidence="1">
    <location>
        <begin position="8"/>
        <end position="63"/>
    </location>
</feature>
<comment type="caution">
    <text evidence="2">The sequence shown here is derived from an EMBL/GenBank/DDBJ whole genome shotgun (WGS) entry which is preliminary data.</text>
</comment>
<gene>
    <name evidence="2" type="ORF">PIB30_077807</name>
</gene>
<dbReference type="Gene3D" id="1.10.287.1490">
    <property type="match status" value="1"/>
</dbReference>
<evidence type="ECO:0000313" key="3">
    <source>
        <dbReference type="Proteomes" id="UP001341840"/>
    </source>
</evidence>
<proteinExistence type="predicted"/>
<dbReference type="Proteomes" id="UP001341840">
    <property type="component" value="Unassembled WGS sequence"/>
</dbReference>
<keyword evidence="1" id="KW-0175">Coiled coil</keyword>
<accession>A0ABU6YN90</accession>
<evidence type="ECO:0000313" key="2">
    <source>
        <dbReference type="EMBL" id="MED6211877.1"/>
    </source>
</evidence>
<protein>
    <submittedName>
        <fullName evidence="2">Uncharacterized protein</fullName>
    </submittedName>
</protein>
<keyword evidence="3" id="KW-1185">Reference proteome</keyword>
<organism evidence="2 3">
    <name type="scientific">Stylosanthes scabra</name>
    <dbReference type="NCBI Taxonomy" id="79078"/>
    <lineage>
        <taxon>Eukaryota</taxon>
        <taxon>Viridiplantae</taxon>
        <taxon>Streptophyta</taxon>
        <taxon>Embryophyta</taxon>
        <taxon>Tracheophyta</taxon>
        <taxon>Spermatophyta</taxon>
        <taxon>Magnoliopsida</taxon>
        <taxon>eudicotyledons</taxon>
        <taxon>Gunneridae</taxon>
        <taxon>Pentapetalae</taxon>
        <taxon>rosids</taxon>
        <taxon>fabids</taxon>
        <taxon>Fabales</taxon>
        <taxon>Fabaceae</taxon>
        <taxon>Papilionoideae</taxon>
        <taxon>50 kb inversion clade</taxon>
        <taxon>dalbergioids sensu lato</taxon>
        <taxon>Dalbergieae</taxon>
        <taxon>Pterocarpus clade</taxon>
        <taxon>Stylosanthes</taxon>
    </lineage>
</organism>
<evidence type="ECO:0000256" key="1">
    <source>
        <dbReference type="SAM" id="Coils"/>
    </source>
</evidence>
<dbReference type="EMBL" id="JASCZI010242712">
    <property type="protein sequence ID" value="MED6211877.1"/>
    <property type="molecule type" value="Genomic_DNA"/>
</dbReference>
<reference evidence="2 3" key="1">
    <citation type="journal article" date="2023" name="Plants (Basel)">
        <title>Bridging the Gap: Combining Genomics and Transcriptomics Approaches to Understand Stylosanthes scabra, an Orphan Legume from the Brazilian Caatinga.</title>
        <authorList>
            <person name="Ferreira-Neto J.R.C."/>
            <person name="da Silva M.D."/>
            <person name="Binneck E."/>
            <person name="de Melo N.F."/>
            <person name="da Silva R.H."/>
            <person name="de Melo A.L.T.M."/>
            <person name="Pandolfi V."/>
            <person name="Bustamante F.O."/>
            <person name="Brasileiro-Vidal A.C."/>
            <person name="Benko-Iseppon A.M."/>
        </authorList>
    </citation>
    <scope>NUCLEOTIDE SEQUENCE [LARGE SCALE GENOMIC DNA]</scope>
    <source>
        <tissue evidence="2">Leaves</tissue>
    </source>
</reference>